<reference evidence="1 2" key="1">
    <citation type="journal article" date="2011" name="Stand. Genomic Sci.">
        <title>Complete genome sequence of Parvibaculum lavamentivorans type strain (DS-1(T)).</title>
        <authorList>
            <person name="Schleheck D."/>
            <person name="Weiss M."/>
            <person name="Pitluck S."/>
            <person name="Bruce D."/>
            <person name="Land M.L."/>
            <person name="Han S."/>
            <person name="Saunders E."/>
            <person name="Tapia R."/>
            <person name="Detter C."/>
            <person name="Brettin T."/>
            <person name="Han J."/>
            <person name="Woyke T."/>
            <person name="Goodwin L."/>
            <person name="Pennacchio L."/>
            <person name="Nolan M."/>
            <person name="Cook A.M."/>
            <person name="Kjelleberg S."/>
            <person name="Thomas T."/>
        </authorList>
    </citation>
    <scope>NUCLEOTIDE SEQUENCE [LARGE SCALE GENOMIC DNA]</scope>
    <source>
        <strain evidence="2">DS-1 / DSM 13023 / NCIMB 13966</strain>
    </source>
</reference>
<organism evidence="1 2">
    <name type="scientific">Parvibaculum lavamentivorans (strain DS-1 / DSM 13023 / NCIMB 13966)</name>
    <dbReference type="NCBI Taxonomy" id="402881"/>
    <lineage>
        <taxon>Bacteria</taxon>
        <taxon>Pseudomonadati</taxon>
        <taxon>Pseudomonadota</taxon>
        <taxon>Alphaproteobacteria</taxon>
        <taxon>Hyphomicrobiales</taxon>
        <taxon>Parvibaculaceae</taxon>
        <taxon>Parvibaculum</taxon>
    </lineage>
</organism>
<dbReference type="HOGENOM" id="CLU_1979409_0_0_5"/>
<dbReference type="RefSeq" id="WP_011995255.1">
    <property type="nucleotide sequence ID" value="NC_009719.1"/>
</dbReference>
<dbReference type="KEGG" id="pla:Plav_0341"/>
<dbReference type="EMBL" id="CP000774">
    <property type="protein sequence ID" value="ABS61964.1"/>
    <property type="molecule type" value="Genomic_DNA"/>
</dbReference>
<dbReference type="Proteomes" id="UP000006377">
    <property type="component" value="Chromosome"/>
</dbReference>
<keyword evidence="2" id="KW-1185">Reference proteome</keyword>
<evidence type="ECO:0000313" key="1">
    <source>
        <dbReference type="EMBL" id="ABS61964.1"/>
    </source>
</evidence>
<dbReference type="AlphaFoldDB" id="A7HPY1"/>
<dbReference type="eggNOG" id="ENOG5033KZS">
    <property type="taxonomic scope" value="Bacteria"/>
</dbReference>
<name>A7HPY1_PARL1</name>
<sequence length="126" mass="14190">MRVAIEHREAVSGLIKKVPQVEVTAVVQFSEEERAIINSWNLGDVIVVERQMDAQRAAKHKGDQYGAQAPYEHLRIGQLTQGPDRYLFDTPHDAKLYQEQLVEGLKTIKAYLASCASLAEPQVFEI</sequence>
<evidence type="ECO:0000313" key="2">
    <source>
        <dbReference type="Proteomes" id="UP000006377"/>
    </source>
</evidence>
<dbReference type="STRING" id="402881.Plav_0341"/>
<gene>
    <name evidence="1" type="ordered locus">Plav_0341</name>
</gene>
<protein>
    <submittedName>
        <fullName evidence="1">Uncharacterized protein</fullName>
    </submittedName>
</protein>
<proteinExistence type="predicted"/>
<accession>A7HPY1</accession>
<dbReference type="OrthoDB" id="565451at356"/>